<feature type="region of interest" description="Disordered" evidence="1">
    <location>
        <begin position="82"/>
        <end position="138"/>
    </location>
</feature>
<evidence type="ECO:0000256" key="1">
    <source>
        <dbReference type="SAM" id="MobiDB-lite"/>
    </source>
</evidence>
<accession>A0A9K3GFU1</accession>
<evidence type="ECO:0000313" key="3">
    <source>
        <dbReference type="Proteomes" id="UP000265618"/>
    </source>
</evidence>
<sequence>MDRGFPTIPTVSKPLSRSYPKHLASLPVSNLLEEVQDPETYTVQRKPDLPPPVPSPAPLRDFKQYLSKYGDLATHFVLLSQSLDQQHPEEEEEEGEEGERRPESTPALARKGSSVRVGGTPMVSGYTGHSAKATPDPRYRLPTPSELGEYIPAGSRLSLLSFRKELSKRHQAIPDRYFSNDCVISAEEWQELYTDPDTAAQLIEHLKTLKMEIVSVLSSRQEMSTQLSQHLKSLELSTASAAAAAEQSDSYISSIRKTRIERSLEICSQTPGQPSLFELCDSHHLETVTGNEVIRPDSESDRPRVLTPGQIQSQLLSTSSVVGSLLDTMGGLDSLLSSYSVQDNGLHLPTKYDLATRMALSKQGCLKPVSDTVCTVYPSRVKLRHIMLPLNGTVPPSCPFFYMEVTLPSHPCVIGLASSVRPQDGRLGEINHSLGIETSSGVVLANWGTNCKIPSPFKPPRHMTGVVSVLALPQLGFVVFAENGTAFEPPATLPPSVWTRPMTPVVDVLAPRPKKGGRHKASEAEGVTVSVRVGEGCKYSPLSIVQPIPKVGSGMHAYLKAILGESK</sequence>
<dbReference type="AlphaFoldDB" id="A0A9K3GFU1"/>
<feature type="region of interest" description="Disordered" evidence="1">
    <location>
        <begin position="40"/>
        <end position="60"/>
    </location>
</feature>
<protein>
    <submittedName>
        <fullName evidence="2">Uncharacterized protein</fullName>
    </submittedName>
</protein>
<keyword evidence="3" id="KW-1185">Reference proteome</keyword>
<dbReference type="EMBL" id="BDIP01000685">
    <property type="protein sequence ID" value="GIQ82409.1"/>
    <property type="molecule type" value="Genomic_DNA"/>
</dbReference>
<evidence type="ECO:0000313" key="2">
    <source>
        <dbReference type="EMBL" id="GIQ82409.1"/>
    </source>
</evidence>
<comment type="caution">
    <text evidence="2">The sequence shown here is derived from an EMBL/GenBank/DDBJ whole genome shotgun (WGS) entry which is preliminary data.</text>
</comment>
<dbReference type="Proteomes" id="UP000265618">
    <property type="component" value="Unassembled WGS sequence"/>
</dbReference>
<gene>
    <name evidence="2" type="ORF">KIPB_003540</name>
</gene>
<organism evidence="2 3">
    <name type="scientific">Kipferlia bialata</name>
    <dbReference type="NCBI Taxonomy" id="797122"/>
    <lineage>
        <taxon>Eukaryota</taxon>
        <taxon>Metamonada</taxon>
        <taxon>Carpediemonas-like organisms</taxon>
        <taxon>Kipferlia</taxon>
    </lineage>
</organism>
<name>A0A9K3GFU1_9EUKA</name>
<proteinExistence type="predicted"/>
<reference evidence="2 3" key="1">
    <citation type="journal article" date="2018" name="PLoS ONE">
        <title>The draft genome of Kipferlia bialata reveals reductive genome evolution in fornicate parasites.</title>
        <authorList>
            <person name="Tanifuji G."/>
            <person name="Takabayashi S."/>
            <person name="Kume K."/>
            <person name="Takagi M."/>
            <person name="Nakayama T."/>
            <person name="Kamikawa R."/>
            <person name="Inagaki Y."/>
            <person name="Hashimoto T."/>
        </authorList>
    </citation>
    <scope>NUCLEOTIDE SEQUENCE [LARGE SCALE GENOMIC DNA]</scope>
    <source>
        <strain evidence="2">NY0173</strain>
    </source>
</reference>